<dbReference type="EMBL" id="DUZY01000001">
    <property type="protein sequence ID" value="DAD23181.1"/>
    <property type="molecule type" value="Genomic_DNA"/>
</dbReference>
<keyword evidence="5" id="KW-1185">Reference proteome</keyword>
<accession>A0A822XVI8</accession>
<proteinExistence type="predicted"/>
<dbReference type="PANTHER" id="PTHR34558">
    <property type="entry name" value="EXPRESSED PROTEIN"/>
    <property type="match status" value="1"/>
</dbReference>
<keyword evidence="3" id="KW-0732">Signal</keyword>
<feature type="region of interest" description="Disordered" evidence="1">
    <location>
        <begin position="29"/>
        <end position="84"/>
    </location>
</feature>
<protein>
    <recommendedName>
        <fullName evidence="6">Transmembrane protein</fullName>
    </recommendedName>
</protein>
<evidence type="ECO:0008006" key="6">
    <source>
        <dbReference type="Google" id="ProtNLM"/>
    </source>
</evidence>
<comment type="caution">
    <text evidence="4">The sequence shown here is derived from an EMBL/GenBank/DDBJ whole genome shotgun (WGS) entry which is preliminary data.</text>
</comment>
<keyword evidence="2" id="KW-0472">Membrane</keyword>
<evidence type="ECO:0000256" key="3">
    <source>
        <dbReference type="SAM" id="SignalP"/>
    </source>
</evidence>
<dbReference type="Proteomes" id="UP000607653">
    <property type="component" value="Unassembled WGS sequence"/>
</dbReference>
<evidence type="ECO:0000313" key="4">
    <source>
        <dbReference type="EMBL" id="DAD23181.1"/>
    </source>
</evidence>
<keyword evidence="2" id="KW-1133">Transmembrane helix</keyword>
<organism evidence="4 5">
    <name type="scientific">Nelumbo nucifera</name>
    <name type="common">Sacred lotus</name>
    <dbReference type="NCBI Taxonomy" id="4432"/>
    <lineage>
        <taxon>Eukaryota</taxon>
        <taxon>Viridiplantae</taxon>
        <taxon>Streptophyta</taxon>
        <taxon>Embryophyta</taxon>
        <taxon>Tracheophyta</taxon>
        <taxon>Spermatophyta</taxon>
        <taxon>Magnoliopsida</taxon>
        <taxon>Proteales</taxon>
        <taxon>Nelumbonaceae</taxon>
        <taxon>Nelumbo</taxon>
    </lineage>
</organism>
<feature type="transmembrane region" description="Helical" evidence="2">
    <location>
        <begin position="86"/>
        <end position="108"/>
    </location>
</feature>
<sequence>MARLLKICLIMAEVLMVMAMAYDHEPVSPNAPKAAIEGSQKGAGSSDPPSSSVTAISSKDELDMTETAESPGIRRMGNHHSSGGSAAGGGVIIGGLATAIFAAIFAYIRVTRRRNAETK</sequence>
<dbReference type="PANTHER" id="PTHR34558:SF4">
    <property type="entry name" value="TRANSMEMBRANE PROTEIN"/>
    <property type="match status" value="1"/>
</dbReference>
<keyword evidence="2" id="KW-0812">Transmembrane</keyword>
<feature type="compositionally biased region" description="Polar residues" evidence="1">
    <location>
        <begin position="47"/>
        <end position="57"/>
    </location>
</feature>
<evidence type="ECO:0000256" key="2">
    <source>
        <dbReference type="SAM" id="Phobius"/>
    </source>
</evidence>
<reference evidence="4 5" key="1">
    <citation type="journal article" date="2020" name="Mol. Biol. Evol.">
        <title>Distinct Expression and Methylation Patterns for Genes with Different Fates following a Single Whole-Genome Duplication in Flowering Plants.</title>
        <authorList>
            <person name="Shi T."/>
            <person name="Rahmani R.S."/>
            <person name="Gugger P.F."/>
            <person name="Wang M."/>
            <person name="Li H."/>
            <person name="Zhang Y."/>
            <person name="Li Z."/>
            <person name="Wang Q."/>
            <person name="Van de Peer Y."/>
            <person name="Marchal K."/>
            <person name="Chen J."/>
        </authorList>
    </citation>
    <scope>NUCLEOTIDE SEQUENCE [LARGE SCALE GENOMIC DNA]</scope>
    <source>
        <tissue evidence="4">Leaf</tissue>
    </source>
</reference>
<evidence type="ECO:0000256" key="1">
    <source>
        <dbReference type="SAM" id="MobiDB-lite"/>
    </source>
</evidence>
<dbReference type="AlphaFoldDB" id="A0A822XVI8"/>
<name>A0A822XVI8_NELNU</name>
<gene>
    <name evidence="4" type="ORF">HUJ06_024644</name>
</gene>
<feature type="signal peptide" evidence="3">
    <location>
        <begin position="1"/>
        <end position="19"/>
    </location>
</feature>
<feature type="chain" id="PRO_5032628034" description="Transmembrane protein" evidence="3">
    <location>
        <begin position="20"/>
        <end position="119"/>
    </location>
</feature>
<evidence type="ECO:0000313" key="5">
    <source>
        <dbReference type="Proteomes" id="UP000607653"/>
    </source>
</evidence>